<dbReference type="OrthoDB" id="5599613at2759"/>
<feature type="region of interest" description="Disordered" evidence="1">
    <location>
        <begin position="109"/>
        <end position="155"/>
    </location>
</feature>
<keyword evidence="3" id="KW-1185">Reference proteome</keyword>
<comment type="caution">
    <text evidence="2">The sequence shown here is derived from an EMBL/GenBank/DDBJ whole genome shotgun (WGS) entry which is preliminary data.</text>
</comment>
<feature type="compositionally biased region" description="Polar residues" evidence="1">
    <location>
        <begin position="129"/>
        <end position="155"/>
    </location>
</feature>
<organism evidence="2 3">
    <name type="scientific">Coemansia brasiliensis</name>
    <dbReference type="NCBI Taxonomy" id="2650707"/>
    <lineage>
        <taxon>Eukaryota</taxon>
        <taxon>Fungi</taxon>
        <taxon>Fungi incertae sedis</taxon>
        <taxon>Zoopagomycota</taxon>
        <taxon>Kickxellomycotina</taxon>
        <taxon>Kickxellomycetes</taxon>
        <taxon>Kickxellales</taxon>
        <taxon>Kickxellaceae</taxon>
        <taxon>Coemansia</taxon>
    </lineage>
</organism>
<proteinExistence type="predicted"/>
<evidence type="ECO:0000313" key="2">
    <source>
        <dbReference type="EMBL" id="KAJ2848207.1"/>
    </source>
</evidence>
<dbReference type="Proteomes" id="UP001139887">
    <property type="component" value="Unassembled WGS sequence"/>
</dbReference>
<dbReference type="AlphaFoldDB" id="A0A9W8I5D1"/>
<name>A0A9W8I5D1_9FUNG</name>
<gene>
    <name evidence="2" type="ORF">IWW36_003436</name>
</gene>
<dbReference type="EMBL" id="JANBUW010000198">
    <property type="protein sequence ID" value="KAJ2848207.1"/>
    <property type="molecule type" value="Genomic_DNA"/>
</dbReference>
<evidence type="ECO:0000313" key="3">
    <source>
        <dbReference type="Proteomes" id="UP001139887"/>
    </source>
</evidence>
<reference evidence="2" key="1">
    <citation type="submission" date="2022-07" db="EMBL/GenBank/DDBJ databases">
        <title>Phylogenomic reconstructions and comparative analyses of Kickxellomycotina fungi.</title>
        <authorList>
            <person name="Reynolds N.K."/>
            <person name="Stajich J.E."/>
            <person name="Barry K."/>
            <person name="Grigoriev I.V."/>
            <person name="Crous P."/>
            <person name="Smith M.E."/>
        </authorList>
    </citation>
    <scope>NUCLEOTIDE SEQUENCE</scope>
    <source>
        <strain evidence="2">NRRL 1566</strain>
    </source>
</reference>
<sequence length="654" mass="73038">MPPRRTKSKEPPPKNATLDKFFNIERLQPVKPMQPTLKFFLNKKNSALGMESSIKPDYVIKSDIKHDNDGNDSDGSKYSSNVGSVSLPVDTSATIALSESDSDNELVDVSGLLGTSEPNQPQKFHPRTMTPQTTSNTSSKAPSSTPYKNSLKSLVQSTRRQKYNLSYLEKHLGQQSSDEEDKSEAELDNYDTVVNMALNEFPEADRERVRTQLEKTRDILRKPTRLSLFKLENYSACGLARLPYGDGRFDGIIFSTSDSVERLCGSHIGEPHFFRQLVGSSWIKAQAYCGWRLTQSIGDVLLRVACLEDDDQIAATALDTLHLFQELQLSLWKIQLSTLLALVNELQGGLRDRAEEEANVSDDGDSSISGSSLPSVYVEVTVPGAMSIARANAERVTYLLEIASKALEFMSVPDSCQVLLIFIASLLDHRNQLYSTRIQQALVTLVDKISPPSKWMLIWPECIARLGKLSLHLSLHTQLHIVDCLPVSNKRCMQIRHSLSFLFLRFRSTDFIMADKSVSSLATSAILPSQIILRMVSEMMDPSESLFRVDSHTNFIEFEAAVGLLSNVLDNTQAMQGVREETKAIHQRLHSISKRINEGMADRLDKTLAKDAIQTLLVRLFMTALSDAHERLEPVHTSRGASSLDSWLSKSMLI</sequence>
<evidence type="ECO:0000256" key="1">
    <source>
        <dbReference type="SAM" id="MobiDB-lite"/>
    </source>
</evidence>
<feature type="compositionally biased region" description="Polar residues" evidence="1">
    <location>
        <begin position="76"/>
        <end position="85"/>
    </location>
</feature>
<accession>A0A9W8I5D1</accession>
<protein>
    <submittedName>
        <fullName evidence="2">Uncharacterized protein</fullName>
    </submittedName>
</protein>
<feature type="region of interest" description="Disordered" evidence="1">
    <location>
        <begin position="62"/>
        <end position="85"/>
    </location>
</feature>